<protein>
    <submittedName>
        <fullName evidence="2">Uncharacterized protein</fullName>
    </submittedName>
</protein>
<evidence type="ECO:0000313" key="3">
    <source>
        <dbReference type="Proteomes" id="UP000299211"/>
    </source>
</evidence>
<proteinExistence type="predicted"/>
<dbReference type="EMBL" id="BJHY01000001">
    <property type="protein sequence ID" value="GDY76767.1"/>
    <property type="molecule type" value="Genomic_DNA"/>
</dbReference>
<name>A0A4D4N0J5_STRAX</name>
<dbReference type="EMBL" id="BJHX01000001">
    <property type="protein sequence ID" value="GDY63100.1"/>
    <property type="molecule type" value="Genomic_DNA"/>
</dbReference>
<sequence length="82" mass="8829">MVDLPTLGRPTIPIVSDTLRLPVREDGEDGADRAACAWSFMADMADARADPPVYGVRRPTPAMYRTLGQALAYGVSQGSFDT</sequence>
<reference evidence="2 3" key="1">
    <citation type="submission" date="2019-04" db="EMBL/GenBank/DDBJ databases">
        <title>Draft genome sequences of Streptomyces avermitilis ATCC 31267.</title>
        <authorList>
            <person name="Komaki H."/>
            <person name="Tamura T."/>
            <person name="Hosoyama A."/>
        </authorList>
    </citation>
    <scope>NUCLEOTIDE SEQUENCE [LARGE SCALE GENOMIC DNA]</scope>
    <source>
        <strain evidence="2 3">ATCC 31267</strain>
    </source>
</reference>
<dbReference type="Proteomes" id="UP000302139">
    <property type="component" value="Unassembled WGS sequence"/>
</dbReference>
<organism evidence="2 3">
    <name type="scientific">Streptomyces avermitilis</name>
    <dbReference type="NCBI Taxonomy" id="33903"/>
    <lineage>
        <taxon>Bacteria</taxon>
        <taxon>Bacillati</taxon>
        <taxon>Actinomycetota</taxon>
        <taxon>Actinomycetes</taxon>
        <taxon>Kitasatosporales</taxon>
        <taxon>Streptomycetaceae</taxon>
        <taxon>Streptomyces</taxon>
    </lineage>
</organism>
<evidence type="ECO:0000313" key="1">
    <source>
        <dbReference type="EMBL" id="GDY63100.1"/>
    </source>
</evidence>
<reference evidence="1 4" key="2">
    <citation type="submission" date="2019-04" db="EMBL/GenBank/DDBJ databases">
        <title>Draft genome sequences of Streptomyces avermitilis NBRC 14893.</title>
        <authorList>
            <person name="Komaki H."/>
            <person name="Tamura T."/>
            <person name="Hosoyama A."/>
        </authorList>
    </citation>
    <scope>NUCLEOTIDE SEQUENCE [LARGE SCALE GENOMIC DNA]</scope>
    <source>
        <strain evidence="1 4">NBRC 14893</strain>
    </source>
</reference>
<dbReference type="AlphaFoldDB" id="A0A4D4N0J5"/>
<evidence type="ECO:0000313" key="4">
    <source>
        <dbReference type="Proteomes" id="UP000302139"/>
    </source>
</evidence>
<dbReference type="Proteomes" id="UP000299211">
    <property type="component" value="Unassembled WGS sequence"/>
</dbReference>
<evidence type="ECO:0000313" key="2">
    <source>
        <dbReference type="EMBL" id="GDY76767.1"/>
    </source>
</evidence>
<comment type="caution">
    <text evidence="2">The sequence shown here is derived from an EMBL/GenBank/DDBJ whole genome shotgun (WGS) entry which is preliminary data.</text>
</comment>
<accession>A0A4D4N0J5</accession>
<gene>
    <name evidence="1" type="ORF">SAV14893_024930</name>
    <name evidence="2" type="ORF">SAV31267_062520</name>
</gene>